<protein>
    <recommendedName>
        <fullName evidence="2">Ubiquitin-like domain-containing protein</fullName>
    </recommendedName>
</protein>
<dbReference type="SUPFAM" id="SSF54236">
    <property type="entry name" value="Ubiquitin-like"/>
    <property type="match status" value="1"/>
</dbReference>
<dbReference type="Proteomes" id="UP001457282">
    <property type="component" value="Unassembled WGS sequence"/>
</dbReference>
<feature type="region of interest" description="Disordered" evidence="1">
    <location>
        <begin position="163"/>
        <end position="184"/>
    </location>
</feature>
<feature type="region of interest" description="Disordered" evidence="1">
    <location>
        <begin position="78"/>
        <end position="110"/>
    </location>
</feature>
<feature type="region of interest" description="Disordered" evidence="1">
    <location>
        <begin position="281"/>
        <end position="314"/>
    </location>
</feature>
<dbReference type="PROSITE" id="PS50053">
    <property type="entry name" value="UBIQUITIN_2"/>
    <property type="match status" value="1"/>
</dbReference>
<keyword evidence="4" id="KW-1185">Reference proteome</keyword>
<dbReference type="GO" id="GO:0031593">
    <property type="term" value="F:polyubiquitin modification-dependent protein binding"/>
    <property type="evidence" value="ECO:0007669"/>
    <property type="project" value="TreeGrafter"/>
</dbReference>
<dbReference type="PANTHER" id="PTHR15204:SF5">
    <property type="entry name" value="LARGE PROLINE-RICH PROTEIN BAG6 ISOFORM X1"/>
    <property type="match status" value="1"/>
</dbReference>
<feature type="compositionally biased region" description="Polar residues" evidence="1">
    <location>
        <begin position="163"/>
        <end position="174"/>
    </location>
</feature>
<organism evidence="3 4">
    <name type="scientific">Rubus argutus</name>
    <name type="common">Southern blackberry</name>
    <dbReference type="NCBI Taxonomy" id="59490"/>
    <lineage>
        <taxon>Eukaryota</taxon>
        <taxon>Viridiplantae</taxon>
        <taxon>Streptophyta</taxon>
        <taxon>Embryophyta</taxon>
        <taxon>Tracheophyta</taxon>
        <taxon>Spermatophyta</taxon>
        <taxon>Magnoliopsida</taxon>
        <taxon>eudicotyledons</taxon>
        <taxon>Gunneridae</taxon>
        <taxon>Pentapetalae</taxon>
        <taxon>rosids</taxon>
        <taxon>fabids</taxon>
        <taxon>Rosales</taxon>
        <taxon>Rosaceae</taxon>
        <taxon>Rosoideae</taxon>
        <taxon>Rosoideae incertae sedis</taxon>
        <taxon>Rubus</taxon>
    </lineage>
</organism>
<sequence length="314" mass="32847">MANQYSNEGSDIQFQVDKNMLVSLFKEKIANQTGCPSWSAAVDFQGKVLKDDSSSFRVSYSSAKKNLENGHTLHLVVRQPSQPQTSSGTSSGEPHASTGNEGNGAPRGRIGQISHSVVLGTFNVGDQGEGTAPDLSRVIGAVLNSIGIGNQATTNVTGNMQSTMSNTPGQSPQGMKQKGCHGNATSQTRGGINAESGQTFPSQPFQTLPQFVQTPLAAGASPFPSLNTPIPDALNTLSEFMNRMERALSQNGGYQSNISATNPDLSSHAASALSHIAGRLEQEGASSDPSARGQIQTESMQVGLAMQHLGRSSS</sequence>
<accession>A0AAW1YF86</accession>
<dbReference type="InterPro" id="IPR029071">
    <property type="entry name" value="Ubiquitin-like_domsf"/>
</dbReference>
<dbReference type="EMBL" id="JBEDUW010000002">
    <property type="protein sequence ID" value="KAK9946845.1"/>
    <property type="molecule type" value="Genomic_DNA"/>
</dbReference>
<evidence type="ECO:0000256" key="1">
    <source>
        <dbReference type="SAM" id="MobiDB-lite"/>
    </source>
</evidence>
<feature type="domain" description="Ubiquitin-like" evidence="2">
    <location>
        <begin position="1"/>
        <end position="82"/>
    </location>
</feature>
<evidence type="ECO:0000313" key="4">
    <source>
        <dbReference type="Proteomes" id="UP001457282"/>
    </source>
</evidence>
<gene>
    <name evidence="3" type="ORF">M0R45_012288</name>
</gene>
<dbReference type="Gene3D" id="3.10.20.90">
    <property type="entry name" value="Phosphatidylinositol 3-kinase Catalytic Subunit, Chain A, domain 1"/>
    <property type="match status" value="1"/>
</dbReference>
<dbReference type="GO" id="GO:0051787">
    <property type="term" value="F:misfolded protein binding"/>
    <property type="evidence" value="ECO:0007669"/>
    <property type="project" value="TreeGrafter"/>
</dbReference>
<dbReference type="Pfam" id="PF00240">
    <property type="entry name" value="ubiquitin"/>
    <property type="match status" value="1"/>
</dbReference>
<comment type="caution">
    <text evidence="3">The sequence shown here is derived from an EMBL/GenBank/DDBJ whole genome shotgun (WGS) entry which is preliminary data.</text>
</comment>
<reference evidence="3 4" key="1">
    <citation type="journal article" date="2023" name="G3 (Bethesda)">
        <title>A chromosome-length genome assembly and annotation of blackberry (Rubus argutus, cv. 'Hillquist').</title>
        <authorList>
            <person name="Bruna T."/>
            <person name="Aryal R."/>
            <person name="Dudchenko O."/>
            <person name="Sargent D.J."/>
            <person name="Mead D."/>
            <person name="Buti M."/>
            <person name="Cavallini A."/>
            <person name="Hytonen T."/>
            <person name="Andres J."/>
            <person name="Pham M."/>
            <person name="Weisz D."/>
            <person name="Mascagni F."/>
            <person name="Usai G."/>
            <person name="Natali L."/>
            <person name="Bassil N."/>
            <person name="Fernandez G.E."/>
            <person name="Lomsadze A."/>
            <person name="Armour M."/>
            <person name="Olukolu B."/>
            <person name="Poorten T."/>
            <person name="Britton C."/>
            <person name="Davik J."/>
            <person name="Ashrafi H."/>
            <person name="Aiden E.L."/>
            <person name="Borodovsky M."/>
            <person name="Worthington M."/>
        </authorList>
    </citation>
    <scope>NUCLEOTIDE SEQUENCE [LARGE SCALE GENOMIC DNA]</scope>
    <source>
        <strain evidence="3">PI 553951</strain>
    </source>
</reference>
<dbReference type="GO" id="GO:0036503">
    <property type="term" value="P:ERAD pathway"/>
    <property type="evidence" value="ECO:0007669"/>
    <property type="project" value="TreeGrafter"/>
</dbReference>
<dbReference type="InterPro" id="IPR000626">
    <property type="entry name" value="Ubiquitin-like_dom"/>
</dbReference>
<evidence type="ECO:0000259" key="2">
    <source>
        <dbReference type="PROSITE" id="PS50053"/>
    </source>
</evidence>
<feature type="compositionally biased region" description="Polar residues" evidence="1">
    <location>
        <begin position="284"/>
        <end position="300"/>
    </location>
</feature>
<dbReference type="GO" id="GO:0071818">
    <property type="term" value="C:BAT3 complex"/>
    <property type="evidence" value="ECO:0007669"/>
    <property type="project" value="TreeGrafter"/>
</dbReference>
<proteinExistence type="predicted"/>
<dbReference type="PANTHER" id="PTHR15204">
    <property type="entry name" value="LARGE PROLINE-RICH PROTEIN BAG6"/>
    <property type="match status" value="1"/>
</dbReference>
<dbReference type="AlphaFoldDB" id="A0AAW1YF86"/>
<name>A0AAW1YF86_RUBAR</name>
<feature type="compositionally biased region" description="Low complexity" evidence="1">
    <location>
        <begin position="79"/>
        <end position="92"/>
    </location>
</feature>
<evidence type="ECO:0000313" key="3">
    <source>
        <dbReference type="EMBL" id="KAK9946845.1"/>
    </source>
</evidence>